<feature type="domain" description="CobQ/CobB/MinD/ParA nucleotide binding" evidence="4">
    <location>
        <begin position="181"/>
        <end position="220"/>
    </location>
</feature>
<dbReference type="InterPro" id="IPR002586">
    <property type="entry name" value="CobQ/CobB/MinD/ParA_Nub-bd_dom"/>
</dbReference>
<reference evidence="5 6" key="1">
    <citation type="submission" date="2024-09" db="EMBL/GenBank/DDBJ databases">
        <authorList>
            <person name="Sun Q."/>
            <person name="Mori K."/>
        </authorList>
    </citation>
    <scope>NUCLEOTIDE SEQUENCE [LARGE SCALE GENOMIC DNA]</scope>
    <source>
        <strain evidence="5 6">NCAIM B.02537</strain>
    </source>
</reference>
<organism evidence="5 6">
    <name type="scientific">Novosphingobium aquiterrae</name>
    <dbReference type="NCBI Taxonomy" id="624388"/>
    <lineage>
        <taxon>Bacteria</taxon>
        <taxon>Pseudomonadati</taxon>
        <taxon>Pseudomonadota</taxon>
        <taxon>Alphaproteobacteria</taxon>
        <taxon>Sphingomonadales</taxon>
        <taxon>Sphingomonadaceae</taxon>
        <taxon>Novosphingobium</taxon>
    </lineage>
</organism>
<feature type="compositionally biased region" description="Basic residues" evidence="3">
    <location>
        <begin position="1"/>
        <end position="11"/>
    </location>
</feature>
<keyword evidence="2" id="KW-0067">ATP-binding</keyword>
<dbReference type="SUPFAM" id="SSF52540">
    <property type="entry name" value="P-loop containing nucleoside triphosphate hydrolases"/>
    <property type="match status" value="1"/>
</dbReference>
<keyword evidence="6" id="KW-1185">Reference proteome</keyword>
<dbReference type="Pfam" id="PF01656">
    <property type="entry name" value="CbiA"/>
    <property type="match status" value="1"/>
</dbReference>
<evidence type="ECO:0000313" key="5">
    <source>
        <dbReference type="EMBL" id="MFC0589094.1"/>
    </source>
</evidence>
<dbReference type="InterPro" id="IPR027417">
    <property type="entry name" value="P-loop_NTPase"/>
</dbReference>
<evidence type="ECO:0000256" key="2">
    <source>
        <dbReference type="ARBA" id="ARBA00022840"/>
    </source>
</evidence>
<dbReference type="InterPro" id="IPR005702">
    <property type="entry name" value="Wzc-like_C"/>
</dbReference>
<name>A0ABV6PH07_9SPHN</name>
<dbReference type="EMBL" id="JBHLTL010000004">
    <property type="protein sequence ID" value="MFC0589094.1"/>
    <property type="molecule type" value="Genomic_DNA"/>
</dbReference>
<evidence type="ECO:0000259" key="4">
    <source>
        <dbReference type="Pfam" id="PF01656"/>
    </source>
</evidence>
<accession>A0ABV6PH07</accession>
<comment type="caution">
    <text evidence="5">The sequence shown here is derived from an EMBL/GenBank/DDBJ whole genome shotgun (WGS) entry which is preliminary data.</text>
</comment>
<gene>
    <name evidence="5" type="ORF">ACFFF7_06680</name>
</gene>
<dbReference type="PANTHER" id="PTHR32309">
    <property type="entry name" value="TYROSINE-PROTEIN KINASE"/>
    <property type="match status" value="1"/>
</dbReference>
<feature type="region of interest" description="Disordered" evidence="3">
    <location>
        <begin position="1"/>
        <end position="23"/>
    </location>
</feature>
<proteinExistence type="predicted"/>
<evidence type="ECO:0000256" key="1">
    <source>
        <dbReference type="ARBA" id="ARBA00022741"/>
    </source>
</evidence>
<evidence type="ECO:0000256" key="3">
    <source>
        <dbReference type="SAM" id="MobiDB-lite"/>
    </source>
</evidence>
<sequence length="368" mass="39149">MTKHSKIRIPKIKGEDIPVEQPKRDGGTLIERVVRNYDLVQLSAPPIPENLIPPVAKRRRYSRASDQAEDAVVTPITEARQAAPQPAEAFQPKPEVIEPDVVVAAPAPQESTALAAMPEPVRFKGPAMAVNRHHLRDQGLIVPEGTVTGLLEEFRIVKRQLLLQASQLAQQGMGPAAQRVLVCSPHSGEGKTYTSLNLALAIAAEKETEVLLVDADFAKPSVLSSLGLAGGPGLMDALADPNLDVVDCVIGTDIPGLWVLPAGNATTSDSEYLSSSRTRAVLDRLTQGSPQRFVIFDSPPALAASPAAELAKYVGQAVLVARADRTGQGALEDAISLLCACPNIQLLLNAVHFSPSGRRFGSYYGYGG</sequence>
<dbReference type="PANTHER" id="PTHR32309:SF31">
    <property type="entry name" value="CAPSULAR EXOPOLYSACCHARIDE FAMILY"/>
    <property type="match status" value="1"/>
</dbReference>
<keyword evidence="1" id="KW-0547">Nucleotide-binding</keyword>
<protein>
    <submittedName>
        <fullName evidence="5">AAA family ATPase</fullName>
    </submittedName>
</protein>
<dbReference type="RefSeq" id="WP_379480599.1">
    <property type="nucleotide sequence ID" value="NZ_JBHLTL010000004.1"/>
</dbReference>
<dbReference type="InterPro" id="IPR050445">
    <property type="entry name" value="Bact_polysacc_biosynth/exp"/>
</dbReference>
<dbReference type="Proteomes" id="UP001589943">
    <property type="component" value="Unassembled WGS sequence"/>
</dbReference>
<evidence type="ECO:0000313" key="6">
    <source>
        <dbReference type="Proteomes" id="UP001589943"/>
    </source>
</evidence>
<dbReference type="Gene3D" id="3.40.50.300">
    <property type="entry name" value="P-loop containing nucleotide triphosphate hydrolases"/>
    <property type="match status" value="1"/>
</dbReference>
<feature type="compositionally biased region" description="Basic and acidic residues" evidence="3">
    <location>
        <begin position="12"/>
        <end position="23"/>
    </location>
</feature>
<dbReference type="CDD" id="cd05387">
    <property type="entry name" value="BY-kinase"/>
    <property type="match status" value="1"/>
</dbReference>